<reference evidence="1 2" key="1">
    <citation type="submission" date="2019-09" db="EMBL/GenBank/DDBJ databases">
        <title>Complete genome sequence of Arachidicoccus sp. B3-10 isolated from apple orchard soil.</title>
        <authorList>
            <person name="Kim H.S."/>
            <person name="Han K.-I."/>
            <person name="Suh M.K."/>
            <person name="Lee K.C."/>
            <person name="Eom M.K."/>
            <person name="Kim J.-S."/>
            <person name="Kang S.W."/>
            <person name="Sin Y."/>
            <person name="Lee J.-S."/>
        </authorList>
    </citation>
    <scope>NUCLEOTIDE SEQUENCE [LARGE SCALE GENOMIC DNA]</scope>
    <source>
        <strain evidence="1 2">B3-10</strain>
    </source>
</reference>
<dbReference type="GO" id="GO:0003677">
    <property type="term" value="F:DNA binding"/>
    <property type="evidence" value="ECO:0007669"/>
    <property type="project" value="UniProtKB-KW"/>
</dbReference>
<gene>
    <name evidence="1" type="ORF">E0W69_009375</name>
</gene>
<accession>A0A5P2G043</accession>
<dbReference type="Proteomes" id="UP000292424">
    <property type="component" value="Chromosome"/>
</dbReference>
<protein>
    <submittedName>
        <fullName evidence="1">Com family DNA-binding transcriptional regulator</fullName>
    </submittedName>
</protein>
<evidence type="ECO:0000313" key="1">
    <source>
        <dbReference type="EMBL" id="QES88855.1"/>
    </source>
</evidence>
<dbReference type="OrthoDB" id="5460091at2"/>
<keyword evidence="2" id="KW-1185">Reference proteome</keyword>
<dbReference type="Pfam" id="PF10122">
    <property type="entry name" value="Zn_ribbon_Com"/>
    <property type="match status" value="1"/>
</dbReference>
<organism evidence="1 2">
    <name type="scientific">Rhizosphaericola mali</name>
    <dbReference type="NCBI Taxonomy" id="2545455"/>
    <lineage>
        <taxon>Bacteria</taxon>
        <taxon>Pseudomonadati</taxon>
        <taxon>Bacteroidota</taxon>
        <taxon>Chitinophagia</taxon>
        <taxon>Chitinophagales</taxon>
        <taxon>Chitinophagaceae</taxon>
        <taxon>Rhizosphaericola</taxon>
    </lineage>
</organism>
<dbReference type="InterPro" id="IPR019294">
    <property type="entry name" value="Translation_reg_Com"/>
</dbReference>
<sequence>MAIKVLRLNEFRCTCCNYLLAKLNMQIGIMETKCPKCKTINRIETIKDKTKIDGQ</sequence>
<proteinExistence type="predicted"/>
<dbReference type="KEGG" id="arac:E0W69_009375"/>
<dbReference type="EMBL" id="CP044016">
    <property type="protein sequence ID" value="QES88855.1"/>
    <property type="molecule type" value="Genomic_DNA"/>
</dbReference>
<name>A0A5P2G043_9BACT</name>
<keyword evidence="1" id="KW-0238">DNA-binding</keyword>
<dbReference type="RefSeq" id="WP_131329803.1">
    <property type="nucleotide sequence ID" value="NZ_CP044016.1"/>
</dbReference>
<evidence type="ECO:0000313" key="2">
    <source>
        <dbReference type="Proteomes" id="UP000292424"/>
    </source>
</evidence>
<dbReference type="AlphaFoldDB" id="A0A5P2G043"/>